<keyword evidence="10 12" id="KW-0413">Isomerase</keyword>
<keyword evidence="7 12" id="KW-0862">Zinc</keyword>
<dbReference type="AlphaFoldDB" id="A0A1H9KT71"/>
<evidence type="ECO:0000256" key="4">
    <source>
        <dbReference type="ARBA" id="ARBA00022741"/>
    </source>
</evidence>
<comment type="cofactor">
    <cofactor evidence="12">
        <name>Zn(2+)</name>
        <dbReference type="ChEBI" id="CHEBI:29105"/>
    </cofactor>
    <text evidence="12">Binds 2 zinc ions per subunit.</text>
</comment>
<dbReference type="Pfam" id="PF17764">
    <property type="entry name" value="PriA_3primeBD"/>
    <property type="match status" value="1"/>
</dbReference>
<dbReference type="GO" id="GO:1990077">
    <property type="term" value="C:primosome complex"/>
    <property type="evidence" value="ECO:0007669"/>
    <property type="project" value="UniProtKB-UniRule"/>
</dbReference>
<comment type="catalytic activity">
    <reaction evidence="12">
        <text>Couples ATP hydrolysis with the unwinding of duplex DNA by translocating in the 3'-5' direction.</text>
        <dbReference type="EC" id="5.6.2.4"/>
    </reaction>
</comment>
<comment type="catalytic activity">
    <reaction evidence="11 12">
        <text>ATP + H2O = ADP + phosphate + H(+)</text>
        <dbReference type="Rhea" id="RHEA:13065"/>
        <dbReference type="ChEBI" id="CHEBI:15377"/>
        <dbReference type="ChEBI" id="CHEBI:15378"/>
        <dbReference type="ChEBI" id="CHEBI:30616"/>
        <dbReference type="ChEBI" id="CHEBI:43474"/>
        <dbReference type="ChEBI" id="CHEBI:456216"/>
        <dbReference type="EC" id="5.6.2.4"/>
    </reaction>
</comment>
<reference evidence="15 16" key="1">
    <citation type="submission" date="2016-10" db="EMBL/GenBank/DDBJ databases">
        <authorList>
            <person name="de Groot N.N."/>
        </authorList>
    </citation>
    <scope>NUCLEOTIDE SEQUENCE [LARGE SCALE GENOMIC DNA]</scope>
    <source>
        <strain evidence="15 16">DSM 15827</strain>
    </source>
</reference>
<dbReference type="InterPro" id="IPR011545">
    <property type="entry name" value="DEAD/DEAH_box_helicase_dom"/>
</dbReference>
<dbReference type="Gene3D" id="3.40.1440.60">
    <property type="entry name" value="PriA, 3(prime) DNA-binding domain"/>
    <property type="match status" value="1"/>
</dbReference>
<proteinExistence type="inferred from homology"/>
<dbReference type="GO" id="GO:0006310">
    <property type="term" value="P:DNA recombination"/>
    <property type="evidence" value="ECO:0007669"/>
    <property type="project" value="InterPro"/>
</dbReference>
<keyword evidence="2 12" id="KW-0235">DNA replication</keyword>
<dbReference type="Gene3D" id="3.40.50.300">
    <property type="entry name" value="P-loop containing nucleotide triphosphate hydrolases"/>
    <property type="match status" value="2"/>
</dbReference>
<dbReference type="Pfam" id="PF00270">
    <property type="entry name" value="DEAD"/>
    <property type="match status" value="1"/>
</dbReference>
<keyword evidence="5 12" id="KW-0378">Hydrolase</keyword>
<dbReference type="InterPro" id="IPR027417">
    <property type="entry name" value="P-loop_NTPase"/>
</dbReference>
<evidence type="ECO:0000256" key="6">
    <source>
        <dbReference type="ARBA" id="ARBA00022806"/>
    </source>
</evidence>
<dbReference type="Pfam" id="PF00271">
    <property type="entry name" value="Helicase_C"/>
    <property type="match status" value="1"/>
</dbReference>
<keyword evidence="3 12" id="KW-0479">Metal-binding</keyword>
<keyword evidence="1 12" id="KW-0639">Primosome</keyword>
<dbReference type="GO" id="GO:0006302">
    <property type="term" value="P:double-strand break repair"/>
    <property type="evidence" value="ECO:0007669"/>
    <property type="project" value="InterPro"/>
</dbReference>
<dbReference type="SMART" id="SM00490">
    <property type="entry name" value="HELICc"/>
    <property type="match status" value="1"/>
</dbReference>
<evidence type="ECO:0000259" key="13">
    <source>
        <dbReference type="PROSITE" id="PS51192"/>
    </source>
</evidence>
<comment type="similarity">
    <text evidence="12">Belongs to the helicase family. PriA subfamily.</text>
</comment>
<feature type="domain" description="Helicase C-terminal" evidence="14">
    <location>
        <begin position="543"/>
        <end position="697"/>
    </location>
</feature>
<dbReference type="EMBL" id="FOGF01000015">
    <property type="protein sequence ID" value="SER02117.1"/>
    <property type="molecule type" value="Genomic_DNA"/>
</dbReference>
<dbReference type="InterPro" id="IPR040498">
    <property type="entry name" value="PriA_CRR"/>
</dbReference>
<evidence type="ECO:0000256" key="1">
    <source>
        <dbReference type="ARBA" id="ARBA00022515"/>
    </source>
</evidence>
<evidence type="ECO:0000259" key="14">
    <source>
        <dbReference type="PROSITE" id="PS51194"/>
    </source>
</evidence>
<dbReference type="InterPro" id="IPR042115">
    <property type="entry name" value="PriA_3primeBD_sf"/>
</dbReference>
<dbReference type="NCBIfam" id="NF004066">
    <property type="entry name" value="PRK05580.1-3"/>
    <property type="match status" value="1"/>
</dbReference>
<dbReference type="SMART" id="SM00487">
    <property type="entry name" value="DEXDc"/>
    <property type="match status" value="1"/>
</dbReference>
<name>A0A1H9KT71_9LACT</name>
<dbReference type="PANTHER" id="PTHR30580:SF0">
    <property type="entry name" value="PRIMOSOMAL PROTEIN N"/>
    <property type="match status" value="1"/>
</dbReference>
<dbReference type="InterPro" id="IPR001650">
    <property type="entry name" value="Helicase_C-like"/>
</dbReference>
<evidence type="ECO:0000256" key="10">
    <source>
        <dbReference type="ARBA" id="ARBA00023235"/>
    </source>
</evidence>
<feature type="binding site" evidence="12">
    <location>
        <position position="538"/>
    </location>
    <ligand>
        <name>Zn(2+)</name>
        <dbReference type="ChEBI" id="CHEBI:29105"/>
        <label>2</label>
    </ligand>
</feature>
<dbReference type="Pfam" id="PF18074">
    <property type="entry name" value="PriA_C"/>
    <property type="match status" value="1"/>
</dbReference>
<gene>
    <name evidence="12" type="primary">priA</name>
    <name evidence="15" type="ORF">SAMN05421767_11524</name>
</gene>
<evidence type="ECO:0000256" key="8">
    <source>
        <dbReference type="ARBA" id="ARBA00022840"/>
    </source>
</evidence>
<dbReference type="SUPFAM" id="SSF52540">
    <property type="entry name" value="P-loop containing nucleoside triphosphate hydrolases"/>
    <property type="match status" value="2"/>
</dbReference>
<dbReference type="STRING" id="137733.SAMN05421767_11524"/>
<dbReference type="FunFam" id="3.40.1440.60:FF:000001">
    <property type="entry name" value="Primosomal protein N"/>
    <property type="match status" value="1"/>
</dbReference>
<evidence type="ECO:0000256" key="3">
    <source>
        <dbReference type="ARBA" id="ARBA00022723"/>
    </source>
</evidence>
<evidence type="ECO:0000256" key="12">
    <source>
        <dbReference type="HAMAP-Rule" id="MF_00983"/>
    </source>
</evidence>
<dbReference type="GO" id="GO:0008270">
    <property type="term" value="F:zinc ion binding"/>
    <property type="evidence" value="ECO:0007669"/>
    <property type="project" value="UniProtKB-UniRule"/>
</dbReference>
<feature type="binding site" evidence="12">
    <location>
        <position position="551"/>
    </location>
    <ligand>
        <name>Zn(2+)</name>
        <dbReference type="ChEBI" id="CHEBI:29105"/>
        <label>1</label>
    </ligand>
</feature>
<dbReference type="GO" id="GO:0043138">
    <property type="term" value="F:3'-5' DNA helicase activity"/>
    <property type="evidence" value="ECO:0007669"/>
    <property type="project" value="UniProtKB-EC"/>
</dbReference>
<feature type="binding site" evidence="12">
    <location>
        <position position="511"/>
    </location>
    <ligand>
        <name>Zn(2+)</name>
        <dbReference type="ChEBI" id="CHEBI:29105"/>
        <label>1</label>
    </ligand>
</feature>
<keyword evidence="16" id="KW-1185">Reference proteome</keyword>
<feature type="binding site" evidence="12">
    <location>
        <position position="508"/>
    </location>
    <ligand>
        <name>Zn(2+)</name>
        <dbReference type="ChEBI" id="CHEBI:29105"/>
        <label>1</label>
    </ligand>
</feature>
<evidence type="ECO:0000313" key="15">
    <source>
        <dbReference type="EMBL" id="SER02117.1"/>
    </source>
</evidence>
<dbReference type="GO" id="GO:0006270">
    <property type="term" value="P:DNA replication initiation"/>
    <property type="evidence" value="ECO:0007669"/>
    <property type="project" value="TreeGrafter"/>
</dbReference>
<feature type="domain" description="Helicase ATP-binding" evidence="13">
    <location>
        <begin position="281"/>
        <end position="447"/>
    </location>
</feature>
<accession>A0A1H9KT71</accession>
<dbReference type="FunFam" id="3.40.50.300:FF:000489">
    <property type="entry name" value="Primosome assembly protein PriA"/>
    <property type="match status" value="1"/>
</dbReference>
<dbReference type="PROSITE" id="PS51194">
    <property type="entry name" value="HELICASE_CTER"/>
    <property type="match status" value="1"/>
</dbReference>
<feature type="binding site" evidence="12">
    <location>
        <position position="535"/>
    </location>
    <ligand>
        <name>Zn(2+)</name>
        <dbReference type="ChEBI" id="CHEBI:29105"/>
        <label>2</label>
    </ligand>
</feature>
<dbReference type="EC" id="5.6.2.4" evidence="12"/>
<dbReference type="InterPro" id="IPR041236">
    <property type="entry name" value="PriA_C"/>
</dbReference>
<keyword evidence="6 12" id="KW-0347">Helicase</keyword>
<dbReference type="GO" id="GO:0003677">
    <property type="term" value="F:DNA binding"/>
    <property type="evidence" value="ECO:0007669"/>
    <property type="project" value="UniProtKB-UniRule"/>
</dbReference>
<dbReference type="HAMAP" id="MF_00983">
    <property type="entry name" value="PriA"/>
    <property type="match status" value="1"/>
</dbReference>
<dbReference type="PANTHER" id="PTHR30580">
    <property type="entry name" value="PRIMOSOMAL PROTEIN N"/>
    <property type="match status" value="1"/>
</dbReference>
<comment type="function">
    <text evidence="12">Initiates the restart of stalled replication forks, which reloads the replicative helicase on sites other than the origin of replication. Recognizes and binds to abandoned replication forks and remodels them to uncover a helicase loading site. Promotes assembly of the primosome at these replication forks.</text>
</comment>
<evidence type="ECO:0000256" key="7">
    <source>
        <dbReference type="ARBA" id="ARBA00022833"/>
    </source>
</evidence>
<sequence length="802" mass="92133">MYAKVIVDVWANQLNRPFDYLIPEEFEDIIEVGMRVAVPFGSRTVQGFVMDIVLETTFEGKISPIIKPMDLEPVLTPEMILLGQHMSQTVFAFLISCYQTMLPPMLKSKYEKYFHLKDPEAYPEIYQNYFNGEDTVEDVGQFTNQELAKLLRLRKEGVVSVEHKVIDKAKVKMEDWLIRLQSPMDYQVIQAATPLKATKQKLFLAALEALPKEQSEILKKDFVDQNGFTAADVKTAISKGWVKLEKRPVNRDPYAGREFTQTNALQLNEAQQLVFDEVLHDMRQDIVKTYLLEGVTGSGKTELYLQWIDEVIQKGKSAMMLVPEISLTPQMVNRFKSRFGDRVAVLHSGLSAGEKFDEWRKIKNKEADIVVGARSSIFAPIEDIGIIILDEEHESSYKQEENPRYHARDIAIWRARYHHCPVILGSATPSLESRARAQKSVYQLLELPTRAKDQPLPEVKIIDMKQEYSKNRGTFSLELQEAIKDRLDKKEQTVLLLNRRGYSSFVMCRDCGYVLECPNCDISLTLHMDVHQMKCHYCGFETNIPRRCPKCFENQIRYYGTGTQKVEEELQELFPEARIIRMDVDTTRKKGQHEALLNKFGSNQADILLGTQMIAKGLDFPNVTLVGVINADTSLNIPDFRSFERTFQLLTQVAGRAGRGDLAGEVMIQSFNPENYAIQLAKSHNYREFYAREMQVRHMGNYPPYVFTTMITVSSEEEGLALREAVKIRQYLEQILTGQTILLGPTPKSIARINKRYYFQILIKYKREPQLTRALNELMLQTQQTTANKVTVSIDVEPMSFL</sequence>
<evidence type="ECO:0000256" key="5">
    <source>
        <dbReference type="ARBA" id="ARBA00022801"/>
    </source>
</evidence>
<dbReference type="InterPro" id="IPR041222">
    <property type="entry name" value="PriA_3primeBD"/>
</dbReference>
<evidence type="ECO:0000256" key="11">
    <source>
        <dbReference type="ARBA" id="ARBA00048988"/>
    </source>
</evidence>
<dbReference type="OrthoDB" id="9759544at2"/>
<dbReference type="GO" id="GO:0016887">
    <property type="term" value="F:ATP hydrolysis activity"/>
    <property type="evidence" value="ECO:0007669"/>
    <property type="project" value="RHEA"/>
</dbReference>
<dbReference type="PROSITE" id="PS51192">
    <property type="entry name" value="HELICASE_ATP_BIND_1"/>
    <property type="match status" value="1"/>
</dbReference>
<dbReference type="NCBIfam" id="TIGR00595">
    <property type="entry name" value="priA"/>
    <property type="match status" value="1"/>
</dbReference>
<dbReference type="GO" id="GO:0006269">
    <property type="term" value="P:DNA replication, synthesis of primer"/>
    <property type="evidence" value="ECO:0007669"/>
    <property type="project" value="UniProtKB-KW"/>
</dbReference>
<dbReference type="Pfam" id="PF18319">
    <property type="entry name" value="Zn_ribbon_PriA"/>
    <property type="match status" value="1"/>
</dbReference>
<protein>
    <recommendedName>
        <fullName evidence="12">Replication restart protein PriA</fullName>
    </recommendedName>
    <alternativeName>
        <fullName evidence="12">ATP-dependent DNA helicase PriA</fullName>
        <ecNumber evidence="12">5.6.2.4</ecNumber>
    </alternativeName>
    <alternativeName>
        <fullName evidence="12">DNA 3'-5' helicase PriA</fullName>
    </alternativeName>
</protein>
<comment type="subunit">
    <text evidence="12">Component of the replication restart primosome.</text>
</comment>
<evidence type="ECO:0000256" key="9">
    <source>
        <dbReference type="ARBA" id="ARBA00023125"/>
    </source>
</evidence>
<feature type="binding site" evidence="12">
    <location>
        <position position="517"/>
    </location>
    <ligand>
        <name>Zn(2+)</name>
        <dbReference type="ChEBI" id="CHEBI:29105"/>
        <label>2</label>
    </ligand>
</feature>
<keyword evidence="8 12" id="KW-0067">ATP-binding</keyword>
<dbReference type="GO" id="GO:0005524">
    <property type="term" value="F:ATP binding"/>
    <property type="evidence" value="ECO:0007669"/>
    <property type="project" value="UniProtKB-UniRule"/>
</dbReference>
<organism evidence="15 16">
    <name type="scientific">Granulicatella balaenopterae</name>
    <dbReference type="NCBI Taxonomy" id="137733"/>
    <lineage>
        <taxon>Bacteria</taxon>
        <taxon>Bacillati</taxon>
        <taxon>Bacillota</taxon>
        <taxon>Bacilli</taxon>
        <taxon>Lactobacillales</taxon>
        <taxon>Carnobacteriaceae</taxon>
        <taxon>Granulicatella</taxon>
    </lineage>
</organism>
<dbReference type="InterPro" id="IPR014001">
    <property type="entry name" value="Helicase_ATP-bd"/>
</dbReference>
<dbReference type="RefSeq" id="WP_089746561.1">
    <property type="nucleotide sequence ID" value="NZ_FOGF01000015.1"/>
</dbReference>
<keyword evidence="4 12" id="KW-0547">Nucleotide-binding</keyword>
<dbReference type="InterPro" id="IPR005259">
    <property type="entry name" value="PriA"/>
</dbReference>
<evidence type="ECO:0000313" key="16">
    <source>
        <dbReference type="Proteomes" id="UP000198556"/>
    </source>
</evidence>
<feature type="binding site" evidence="12">
    <location>
        <position position="548"/>
    </location>
    <ligand>
        <name>Zn(2+)</name>
        <dbReference type="ChEBI" id="CHEBI:29105"/>
        <label>1</label>
    </ligand>
</feature>
<dbReference type="CDD" id="cd18804">
    <property type="entry name" value="SF2_C_priA"/>
    <property type="match status" value="1"/>
</dbReference>
<dbReference type="CDD" id="cd17929">
    <property type="entry name" value="DEXHc_priA"/>
    <property type="match status" value="1"/>
</dbReference>
<feature type="binding site" evidence="12">
    <location>
        <position position="520"/>
    </location>
    <ligand>
        <name>Zn(2+)</name>
        <dbReference type="ChEBI" id="CHEBI:29105"/>
        <label>2</label>
    </ligand>
</feature>
<keyword evidence="9 12" id="KW-0238">DNA-binding</keyword>
<evidence type="ECO:0000256" key="2">
    <source>
        <dbReference type="ARBA" id="ARBA00022705"/>
    </source>
</evidence>
<dbReference type="Proteomes" id="UP000198556">
    <property type="component" value="Unassembled WGS sequence"/>
</dbReference>